<organism evidence="1 2">
    <name type="scientific">Amazonocrinis nigriterrae CENA67</name>
    <dbReference type="NCBI Taxonomy" id="2794033"/>
    <lineage>
        <taxon>Bacteria</taxon>
        <taxon>Bacillati</taxon>
        <taxon>Cyanobacteriota</taxon>
        <taxon>Cyanophyceae</taxon>
        <taxon>Nostocales</taxon>
        <taxon>Nostocaceae</taxon>
        <taxon>Amazonocrinis</taxon>
        <taxon>Amazonocrinis nigriterrae</taxon>
    </lineage>
</organism>
<sequence>MEGKEFDVGEYVDQMALLLDLQLRDEYRDGVVANFERIKAIAHLVNSFPLPEDVEAAPVFAPLEGEGVKGKGKVEAIPVFEP</sequence>
<keyword evidence="2" id="KW-1185">Reference proteome</keyword>
<dbReference type="Pfam" id="PF13318">
    <property type="entry name" value="AtzG-like"/>
    <property type="match status" value="1"/>
</dbReference>
<dbReference type="AlphaFoldDB" id="A0A8J7LD54"/>
<evidence type="ECO:0000313" key="2">
    <source>
        <dbReference type="Proteomes" id="UP000632766"/>
    </source>
</evidence>
<name>A0A8J7LD54_9NOST</name>
<proteinExistence type="predicted"/>
<reference evidence="1 2" key="1">
    <citation type="journal article" date="2021" name="Int. J. Syst. Evol. Microbiol.">
        <title>Amazonocrinis nigriterrae gen. nov., sp. nov., Atlanticothrix silvestris gen. nov., sp. nov. and Dendronalium phyllosphericum gen. nov., sp. nov., nostocacean cyanobacteria from Brazilian environments.</title>
        <authorList>
            <person name="Alvarenga D.O."/>
            <person name="Andreote A.P.D."/>
            <person name="Branco L.H.Z."/>
            <person name="Delbaje E."/>
            <person name="Cruz R.B."/>
            <person name="Varani A.M."/>
            <person name="Fiore M.F."/>
        </authorList>
    </citation>
    <scope>NUCLEOTIDE SEQUENCE [LARGE SCALE GENOMIC DNA]</scope>
    <source>
        <strain evidence="1 2">CENA67</strain>
    </source>
</reference>
<evidence type="ECO:0000313" key="1">
    <source>
        <dbReference type="EMBL" id="MBH8567121.1"/>
    </source>
</evidence>
<accession>A0A8J7LD54</accession>
<protein>
    <submittedName>
        <fullName evidence="1">DUF4089 domain-containing protein</fullName>
    </submittedName>
</protein>
<dbReference type="Proteomes" id="UP000632766">
    <property type="component" value="Unassembled WGS sequence"/>
</dbReference>
<dbReference type="InterPro" id="IPR025148">
    <property type="entry name" value="AtzG-like"/>
</dbReference>
<gene>
    <name evidence="1" type="ORF">I8748_34075</name>
</gene>
<dbReference type="EMBL" id="JAECZC010000111">
    <property type="protein sequence ID" value="MBH8567121.1"/>
    <property type="molecule type" value="Genomic_DNA"/>
</dbReference>
<comment type="caution">
    <text evidence="1">The sequence shown here is derived from an EMBL/GenBank/DDBJ whole genome shotgun (WGS) entry which is preliminary data.</text>
</comment>